<dbReference type="Pfam" id="PF00400">
    <property type="entry name" value="WD40"/>
    <property type="match status" value="3"/>
</dbReference>
<dbReference type="OrthoDB" id="20669at2759"/>
<dbReference type="SUPFAM" id="SSF50978">
    <property type="entry name" value="WD40 repeat-like"/>
    <property type="match status" value="1"/>
</dbReference>
<dbReference type="SMART" id="SM00320">
    <property type="entry name" value="WD40"/>
    <property type="match status" value="9"/>
</dbReference>
<dbReference type="PANTHER" id="PTHR44525">
    <property type="entry name" value="WD REPEAT-CONTAINING PROTEIN 27"/>
    <property type="match status" value="1"/>
</dbReference>
<sequence length="780" mass="88473">MLTQICKIAPELAQLTSKIGPVLAFSENYLSFLIDFVKIELIEYNKKNQNVIRLLGHQKSIKCLKFSRENSKEKLLCSCSSDSLILWDIKKILEGKDLDGKLIGRNCFEYEPTNCCFDPTNQVIAVSNAFLINLYDINCHDLSKNETINSIQNTSNNSFLNIVSFENEPILLVSSTDGSIHSYKFKTDKFLLLNKINLVQIYVDFLKQNKNDENIDRSGLSVCTGLQVFRINDQAIISCATSSCLFLIDFYTNNLIYLIDLKNIPLAKSNESIIPQMAEFSLLNSKQINVALLFLFQNEIRVFKCADIQANQTEMRQTNAFSKDADFGENYLSVHPKKALNKDSPLNEGVVDKEVFKPKLATSMHEYLKTNNITKKNSISAKDKPITFTSKIKSSGYNSVVKREKFTPLINKKSSSMISLDNLNSSRQKQGPSKLESRIKQFKFEIPTVLCQKVNSTDKSSPLTLLRFSDDGNYFAAVSNDNLIQYIPSNNLEKTVQVFNGHNETIRSVDISHDGNLLLSASDDKSTKLWSLKKQMDLLIDIKSIKLSDSASFNIRKPVNAALFFYLDKFLLLGTDKNLFLCKYHIDSNKNDLQRYLNNSFVKSVKKFELTFAQSITTVSTINSFYSYLVLCGGTDKSIEVFDMNEARSCLTIHEAHSRPFHQLSQNQSDYNSLSYDLFISNAVADGIKLWDLRNAKCVSRLDSHINRYLPTKVSFSPDSFYICAGSEDRSTLVYDLRMNGIVKKYGVFSDNVSCAQFNPKKSQLLCGTQDGKIYDYHIN</sequence>
<dbReference type="PANTHER" id="PTHR44525:SF1">
    <property type="entry name" value="WD REPEAT-CONTAINING PROTEIN 27"/>
    <property type="match status" value="1"/>
</dbReference>
<dbReference type="STRING" id="10195.A0A3M7SY05"/>
<feature type="repeat" description="WD" evidence="1">
    <location>
        <begin position="499"/>
        <end position="540"/>
    </location>
</feature>
<dbReference type="PROSITE" id="PS50294">
    <property type="entry name" value="WD_REPEATS_REGION"/>
    <property type="match status" value="1"/>
</dbReference>
<accession>A0A3M7SY05</accession>
<dbReference type="InterPro" id="IPR036322">
    <property type="entry name" value="WD40_repeat_dom_sf"/>
</dbReference>
<name>A0A3M7SY05_BRAPC</name>
<evidence type="ECO:0000256" key="1">
    <source>
        <dbReference type="PROSITE-ProRule" id="PRU00221"/>
    </source>
</evidence>
<dbReference type="InterPro" id="IPR011047">
    <property type="entry name" value="Quinoprotein_ADH-like_sf"/>
</dbReference>
<dbReference type="Proteomes" id="UP000276133">
    <property type="component" value="Unassembled WGS sequence"/>
</dbReference>
<dbReference type="InterPro" id="IPR042411">
    <property type="entry name" value="WDR27"/>
</dbReference>
<gene>
    <name evidence="2" type="ORF">BpHYR1_002320</name>
</gene>
<dbReference type="InterPro" id="IPR001680">
    <property type="entry name" value="WD40_rpt"/>
</dbReference>
<keyword evidence="3" id="KW-1185">Reference proteome</keyword>
<dbReference type="SUPFAM" id="SSF50998">
    <property type="entry name" value="Quinoprotein alcohol dehydrogenase-like"/>
    <property type="match status" value="1"/>
</dbReference>
<protein>
    <submittedName>
        <fullName evidence="2">WD repeat-containing 27</fullName>
    </submittedName>
</protein>
<proteinExistence type="predicted"/>
<dbReference type="Gene3D" id="2.130.10.10">
    <property type="entry name" value="YVTN repeat-like/Quinoprotein amine dehydrogenase"/>
    <property type="match status" value="3"/>
</dbReference>
<dbReference type="EMBL" id="REGN01000607">
    <property type="protein sequence ID" value="RNA40674.1"/>
    <property type="molecule type" value="Genomic_DNA"/>
</dbReference>
<dbReference type="AlphaFoldDB" id="A0A3M7SY05"/>
<evidence type="ECO:0000313" key="2">
    <source>
        <dbReference type="EMBL" id="RNA40674.1"/>
    </source>
</evidence>
<organism evidence="2 3">
    <name type="scientific">Brachionus plicatilis</name>
    <name type="common">Marine rotifer</name>
    <name type="synonym">Brachionus muelleri</name>
    <dbReference type="NCBI Taxonomy" id="10195"/>
    <lineage>
        <taxon>Eukaryota</taxon>
        <taxon>Metazoa</taxon>
        <taxon>Spiralia</taxon>
        <taxon>Gnathifera</taxon>
        <taxon>Rotifera</taxon>
        <taxon>Eurotatoria</taxon>
        <taxon>Monogononta</taxon>
        <taxon>Pseudotrocha</taxon>
        <taxon>Ploima</taxon>
        <taxon>Brachionidae</taxon>
        <taxon>Brachionus</taxon>
    </lineage>
</organism>
<reference evidence="2 3" key="1">
    <citation type="journal article" date="2018" name="Sci. Rep.">
        <title>Genomic signatures of local adaptation to the degree of environmental predictability in rotifers.</title>
        <authorList>
            <person name="Franch-Gras L."/>
            <person name="Hahn C."/>
            <person name="Garcia-Roger E.M."/>
            <person name="Carmona M.J."/>
            <person name="Serra M."/>
            <person name="Gomez A."/>
        </authorList>
    </citation>
    <scope>NUCLEOTIDE SEQUENCE [LARGE SCALE GENOMIC DNA]</scope>
    <source>
        <strain evidence="2">HYR1</strain>
    </source>
</reference>
<dbReference type="PROSITE" id="PS50082">
    <property type="entry name" value="WD_REPEATS_2"/>
    <property type="match status" value="1"/>
</dbReference>
<keyword evidence="1" id="KW-0853">WD repeat</keyword>
<evidence type="ECO:0000313" key="3">
    <source>
        <dbReference type="Proteomes" id="UP000276133"/>
    </source>
</evidence>
<comment type="caution">
    <text evidence="2">The sequence shown here is derived from an EMBL/GenBank/DDBJ whole genome shotgun (WGS) entry which is preliminary data.</text>
</comment>
<dbReference type="InterPro" id="IPR015943">
    <property type="entry name" value="WD40/YVTN_repeat-like_dom_sf"/>
</dbReference>